<dbReference type="OMA" id="IHRSYDY"/>
<name>A0A0D2MRE4_HYPSF</name>
<accession>A0A0D2MRE4</accession>
<feature type="chain" id="PRO_5002247458" description="MARVEL domain-containing protein" evidence="2">
    <location>
        <begin position="19"/>
        <end position="172"/>
    </location>
</feature>
<feature type="transmembrane region" description="Helical" evidence="1">
    <location>
        <begin position="43"/>
        <end position="66"/>
    </location>
</feature>
<proteinExistence type="predicted"/>
<feature type="transmembrane region" description="Helical" evidence="1">
    <location>
        <begin position="117"/>
        <end position="142"/>
    </location>
</feature>
<sequence length="172" mass="18962">MSLYAALVFWSFVLFCLSAARLGYTTHLPRGDPLNNGHSFYDPIVVEILFTTLITIPWAVVMIMSIHKRWEHPVYSTFVAEIVGLSVLWVFWIVGAGGATHPWGALGFCQQFNACRVLSALVAFAWLGWLTLSLLLAFSLLFSIANKAAREPLHGRWNPRASGVGGASVVRA</sequence>
<keyword evidence="1" id="KW-0812">Transmembrane</keyword>
<gene>
    <name evidence="3" type="ORF">HYPSUDRAFT_63831</name>
</gene>
<dbReference type="Proteomes" id="UP000054270">
    <property type="component" value="Unassembled WGS sequence"/>
</dbReference>
<dbReference type="STRING" id="945553.A0A0D2MRE4"/>
<evidence type="ECO:0000313" key="4">
    <source>
        <dbReference type="Proteomes" id="UP000054270"/>
    </source>
</evidence>
<evidence type="ECO:0000256" key="1">
    <source>
        <dbReference type="SAM" id="Phobius"/>
    </source>
</evidence>
<protein>
    <recommendedName>
        <fullName evidence="5">MARVEL domain-containing protein</fullName>
    </recommendedName>
</protein>
<dbReference type="OrthoDB" id="2501127at2759"/>
<dbReference type="EMBL" id="KN817527">
    <property type="protein sequence ID" value="KJA26573.1"/>
    <property type="molecule type" value="Genomic_DNA"/>
</dbReference>
<keyword evidence="1" id="KW-0472">Membrane</keyword>
<keyword evidence="2" id="KW-0732">Signal</keyword>
<feature type="transmembrane region" description="Helical" evidence="1">
    <location>
        <begin position="78"/>
        <end position="97"/>
    </location>
</feature>
<keyword evidence="1" id="KW-1133">Transmembrane helix</keyword>
<organism evidence="3 4">
    <name type="scientific">Hypholoma sublateritium (strain FD-334 SS-4)</name>
    <dbReference type="NCBI Taxonomy" id="945553"/>
    <lineage>
        <taxon>Eukaryota</taxon>
        <taxon>Fungi</taxon>
        <taxon>Dikarya</taxon>
        <taxon>Basidiomycota</taxon>
        <taxon>Agaricomycotina</taxon>
        <taxon>Agaricomycetes</taxon>
        <taxon>Agaricomycetidae</taxon>
        <taxon>Agaricales</taxon>
        <taxon>Agaricineae</taxon>
        <taxon>Strophariaceae</taxon>
        <taxon>Hypholoma</taxon>
    </lineage>
</organism>
<evidence type="ECO:0000313" key="3">
    <source>
        <dbReference type="EMBL" id="KJA26573.1"/>
    </source>
</evidence>
<evidence type="ECO:0000256" key="2">
    <source>
        <dbReference type="SAM" id="SignalP"/>
    </source>
</evidence>
<keyword evidence="4" id="KW-1185">Reference proteome</keyword>
<reference evidence="4" key="1">
    <citation type="submission" date="2014-04" db="EMBL/GenBank/DDBJ databases">
        <title>Evolutionary Origins and Diversification of the Mycorrhizal Mutualists.</title>
        <authorList>
            <consortium name="DOE Joint Genome Institute"/>
            <consortium name="Mycorrhizal Genomics Consortium"/>
            <person name="Kohler A."/>
            <person name="Kuo A."/>
            <person name="Nagy L.G."/>
            <person name="Floudas D."/>
            <person name="Copeland A."/>
            <person name="Barry K.W."/>
            <person name="Cichocki N."/>
            <person name="Veneault-Fourrey C."/>
            <person name="LaButti K."/>
            <person name="Lindquist E.A."/>
            <person name="Lipzen A."/>
            <person name="Lundell T."/>
            <person name="Morin E."/>
            <person name="Murat C."/>
            <person name="Riley R."/>
            <person name="Ohm R."/>
            <person name="Sun H."/>
            <person name="Tunlid A."/>
            <person name="Henrissat B."/>
            <person name="Grigoriev I.V."/>
            <person name="Hibbett D.S."/>
            <person name="Martin F."/>
        </authorList>
    </citation>
    <scope>NUCLEOTIDE SEQUENCE [LARGE SCALE GENOMIC DNA]</scope>
    <source>
        <strain evidence="4">FD-334 SS-4</strain>
    </source>
</reference>
<feature type="signal peptide" evidence="2">
    <location>
        <begin position="1"/>
        <end position="18"/>
    </location>
</feature>
<dbReference type="AlphaFoldDB" id="A0A0D2MRE4"/>
<evidence type="ECO:0008006" key="5">
    <source>
        <dbReference type="Google" id="ProtNLM"/>
    </source>
</evidence>